<organism evidence="3 4">
    <name type="scientific">Actinosynnema pretiosum</name>
    <dbReference type="NCBI Taxonomy" id="42197"/>
    <lineage>
        <taxon>Bacteria</taxon>
        <taxon>Bacillati</taxon>
        <taxon>Actinomycetota</taxon>
        <taxon>Actinomycetes</taxon>
        <taxon>Pseudonocardiales</taxon>
        <taxon>Pseudonocardiaceae</taxon>
        <taxon>Actinosynnema</taxon>
    </lineage>
</organism>
<evidence type="ECO:0000313" key="4">
    <source>
        <dbReference type="Proteomes" id="UP000218505"/>
    </source>
</evidence>
<dbReference type="KEGG" id="apre:CNX65_14865"/>
<dbReference type="Pfam" id="PF01370">
    <property type="entry name" value="Epimerase"/>
    <property type="match status" value="1"/>
</dbReference>
<gene>
    <name evidence="3" type="ORF">CNX65_14865</name>
</gene>
<dbReference type="InterPro" id="IPR001509">
    <property type="entry name" value="Epimerase_deHydtase"/>
</dbReference>
<dbReference type="SUPFAM" id="SSF51735">
    <property type="entry name" value="NAD(P)-binding Rossmann-fold domains"/>
    <property type="match status" value="1"/>
</dbReference>
<protein>
    <recommendedName>
        <fullName evidence="2">NAD-dependent epimerase/dehydratase domain-containing protein</fullName>
    </recommendedName>
</protein>
<dbReference type="InterPro" id="IPR036291">
    <property type="entry name" value="NAD(P)-bd_dom_sf"/>
</dbReference>
<sequence length="341" mass="37051">MDIAVVTDPTGLVGGEVVRALGPRYDLLVGLDATAGPTTPAEPTARFRHHRVDLADRAAVSAVLAEYGADVRLVVHTGREPEGQDPMLIAVGTSNLLHAVHARCPDAVFVLNSGVEVYGTAPNLLPLVETATRWDLPEDHPAHDRGLPEARHVDHVERTPRGTALLAADLAAQDSGKRLDVAVGVFRTAGLVATTGESPFAQHGFVSALVRDALRGSPFVVRGFGGKQVRDVLDVADLVEMFWQFAMAPRPGEVYHAGGGRERSCSLLEAIAGYEHLTDHQVAFDYDPEPRYADVRYWSTDTTKFRAHYPRWRPTTALPDLVAAAHRHWSARLERLPGEVV</sequence>
<dbReference type="AlphaFoldDB" id="A0A290Z5Y4"/>
<keyword evidence="4" id="KW-1185">Reference proteome</keyword>
<dbReference type="Proteomes" id="UP000218505">
    <property type="component" value="Chromosome"/>
</dbReference>
<evidence type="ECO:0000259" key="2">
    <source>
        <dbReference type="Pfam" id="PF01370"/>
    </source>
</evidence>
<dbReference type="Gene3D" id="3.40.50.720">
    <property type="entry name" value="NAD(P)-binding Rossmann-like Domain"/>
    <property type="match status" value="1"/>
</dbReference>
<proteinExistence type="inferred from homology"/>
<name>A0A290Z5Y4_9PSEU</name>
<feature type="domain" description="NAD-dependent epimerase/dehydratase" evidence="2">
    <location>
        <begin position="6"/>
        <end position="256"/>
    </location>
</feature>
<reference evidence="3" key="1">
    <citation type="submission" date="2017-09" db="EMBL/GenBank/DDBJ databases">
        <title>Complete Genome Sequence of ansamitocin-producing Bacterium Actinosynnema pretiosum X47.</title>
        <authorList>
            <person name="Cao G."/>
            <person name="Zong G."/>
            <person name="Zhong C."/>
            <person name="Fu J."/>
        </authorList>
    </citation>
    <scope>NUCLEOTIDE SEQUENCE [LARGE SCALE GENOMIC DNA]</scope>
    <source>
        <strain evidence="3">X47</strain>
    </source>
</reference>
<dbReference type="RefSeq" id="WP_096493539.1">
    <property type="nucleotide sequence ID" value="NZ_CP023445.1"/>
</dbReference>
<dbReference type="EMBL" id="CP023445">
    <property type="protein sequence ID" value="ATE54416.1"/>
    <property type="molecule type" value="Genomic_DNA"/>
</dbReference>
<comment type="similarity">
    <text evidence="1">Belongs to the NAD(P)-dependent epimerase/dehydratase family.</text>
</comment>
<evidence type="ECO:0000256" key="1">
    <source>
        <dbReference type="ARBA" id="ARBA00007637"/>
    </source>
</evidence>
<evidence type="ECO:0000313" key="3">
    <source>
        <dbReference type="EMBL" id="ATE54416.1"/>
    </source>
</evidence>
<dbReference type="PANTHER" id="PTHR43000">
    <property type="entry name" value="DTDP-D-GLUCOSE 4,6-DEHYDRATASE-RELATED"/>
    <property type="match status" value="1"/>
</dbReference>
<accession>A0A290Z5Y4</accession>